<keyword evidence="1" id="KW-0813">Transport</keyword>
<gene>
    <name evidence="9" type="ORF">theurythT_16130</name>
</gene>
<dbReference type="InterPro" id="IPR009056">
    <property type="entry name" value="Cyt_c-like_dom"/>
</dbReference>
<dbReference type="SUPFAM" id="SSF46626">
    <property type="entry name" value="Cytochrome c"/>
    <property type="match status" value="4"/>
</dbReference>
<evidence type="ECO:0000256" key="2">
    <source>
        <dbReference type="ARBA" id="ARBA00022617"/>
    </source>
</evidence>
<feature type="chain" id="PRO_5045669837" description="Cytochrome c domain-containing protein" evidence="7">
    <location>
        <begin position="23"/>
        <end position="411"/>
    </location>
</feature>
<evidence type="ECO:0000256" key="7">
    <source>
        <dbReference type="SAM" id="SignalP"/>
    </source>
</evidence>
<evidence type="ECO:0000256" key="6">
    <source>
        <dbReference type="PROSITE-ProRule" id="PRU00433"/>
    </source>
</evidence>
<dbReference type="InterPro" id="IPR036909">
    <property type="entry name" value="Cyt_c-like_dom_sf"/>
</dbReference>
<keyword evidence="10" id="KW-1185">Reference proteome</keyword>
<keyword evidence="7" id="KW-0732">Signal</keyword>
<dbReference type="PANTHER" id="PTHR33751">
    <property type="entry name" value="CBB3-TYPE CYTOCHROME C OXIDASE SUBUNIT FIXP"/>
    <property type="match status" value="1"/>
</dbReference>
<evidence type="ECO:0000256" key="4">
    <source>
        <dbReference type="ARBA" id="ARBA00022982"/>
    </source>
</evidence>
<dbReference type="EMBL" id="BSSU01000007">
    <property type="protein sequence ID" value="GLX82161.1"/>
    <property type="molecule type" value="Genomic_DNA"/>
</dbReference>
<dbReference type="RefSeq" id="WP_284207518.1">
    <property type="nucleotide sequence ID" value="NZ_BSSU01000007.1"/>
</dbReference>
<dbReference type="Pfam" id="PF00034">
    <property type="entry name" value="Cytochrom_C"/>
    <property type="match status" value="3"/>
</dbReference>
<feature type="domain" description="Cytochrome c" evidence="8">
    <location>
        <begin position="129"/>
        <end position="216"/>
    </location>
</feature>
<keyword evidence="5 6" id="KW-0408">Iron</keyword>
<feature type="signal peptide" evidence="7">
    <location>
        <begin position="1"/>
        <end position="22"/>
    </location>
</feature>
<keyword evidence="4" id="KW-0249">Electron transport</keyword>
<sequence length="411" mass="42412">MKNVIFSLVLGVGMLASANATAGDAQAGKAKAATCAACHGANGIGTADMYPNLAGQHADYIVKQLKAFKDGSRKDPLMSPMAAPLSETDMADLGAYFASMDSSGASASTDSGSAPVAVAAAPAAPKIVPDAAAGKHLYEQGDTARGITACIGCHGKDGDSLVLINPNLSNQHPEYIEKQLNHFKDGSRENAAMNQVSMNLSAQDVADLGAYFKDPAVKAVAKTGAAKGAAPVIVAGDVEKGKAISGTCVACHAADGNSLIAMYPKIAGQHEEYIAKQLADFKSGERADPVMAGMVAALSDEDMKNLAAYFATQKVTEGSGTANDIGKKLYTGGDAARGITACTACHGIDGTGMAKAGFPGVANQHVDYLKAQLVKFRSEDRANDRSKMMRNIAVRLKDEDIEALAQYMSSL</sequence>
<evidence type="ECO:0000313" key="9">
    <source>
        <dbReference type="EMBL" id="GLX82161.1"/>
    </source>
</evidence>
<feature type="domain" description="Cytochrome c" evidence="8">
    <location>
        <begin position="236"/>
        <end position="314"/>
    </location>
</feature>
<proteinExistence type="predicted"/>
<evidence type="ECO:0000256" key="3">
    <source>
        <dbReference type="ARBA" id="ARBA00022723"/>
    </source>
</evidence>
<keyword evidence="3 6" id="KW-0479">Metal-binding</keyword>
<accession>A0ABQ6H6T5</accession>
<dbReference type="PROSITE" id="PS51007">
    <property type="entry name" value="CYTC"/>
    <property type="match status" value="4"/>
</dbReference>
<evidence type="ECO:0000256" key="5">
    <source>
        <dbReference type="ARBA" id="ARBA00023004"/>
    </source>
</evidence>
<dbReference type="Pfam" id="PF13442">
    <property type="entry name" value="Cytochrome_CBB3"/>
    <property type="match status" value="1"/>
</dbReference>
<reference evidence="9 10" key="1">
    <citation type="submission" date="2023-03" db="EMBL/GenBank/DDBJ databases">
        <title>Draft genome sequence of Thalassotalea eurytherma JCM 18482T.</title>
        <authorList>
            <person name="Sawabe T."/>
        </authorList>
    </citation>
    <scope>NUCLEOTIDE SEQUENCE [LARGE SCALE GENOMIC DNA]</scope>
    <source>
        <strain evidence="9 10">JCM 18482</strain>
    </source>
</reference>
<dbReference type="PANTHER" id="PTHR33751:SF9">
    <property type="entry name" value="CYTOCHROME C4"/>
    <property type="match status" value="1"/>
</dbReference>
<evidence type="ECO:0000256" key="1">
    <source>
        <dbReference type="ARBA" id="ARBA00022448"/>
    </source>
</evidence>
<dbReference type="InterPro" id="IPR050597">
    <property type="entry name" value="Cytochrome_c_Oxidase_Subunit"/>
</dbReference>
<feature type="domain" description="Cytochrome c" evidence="8">
    <location>
        <begin position="321"/>
        <end position="411"/>
    </location>
</feature>
<protein>
    <recommendedName>
        <fullName evidence="8">Cytochrome c domain-containing protein</fullName>
    </recommendedName>
</protein>
<name>A0ABQ6H6T5_9GAMM</name>
<keyword evidence="2 6" id="KW-0349">Heme</keyword>
<dbReference type="Proteomes" id="UP001157133">
    <property type="component" value="Unassembled WGS sequence"/>
</dbReference>
<feature type="domain" description="Cytochrome c" evidence="8">
    <location>
        <begin position="23"/>
        <end position="101"/>
    </location>
</feature>
<comment type="caution">
    <text evidence="9">The sequence shown here is derived from an EMBL/GenBank/DDBJ whole genome shotgun (WGS) entry which is preliminary data.</text>
</comment>
<evidence type="ECO:0000259" key="8">
    <source>
        <dbReference type="PROSITE" id="PS51007"/>
    </source>
</evidence>
<evidence type="ECO:0000313" key="10">
    <source>
        <dbReference type="Proteomes" id="UP001157133"/>
    </source>
</evidence>
<organism evidence="9 10">
    <name type="scientific">Thalassotalea eurytherma</name>
    <dbReference type="NCBI Taxonomy" id="1144278"/>
    <lineage>
        <taxon>Bacteria</taxon>
        <taxon>Pseudomonadati</taxon>
        <taxon>Pseudomonadota</taxon>
        <taxon>Gammaproteobacteria</taxon>
        <taxon>Alteromonadales</taxon>
        <taxon>Colwelliaceae</taxon>
        <taxon>Thalassotalea</taxon>
    </lineage>
</organism>
<dbReference type="Gene3D" id="1.10.760.10">
    <property type="entry name" value="Cytochrome c-like domain"/>
    <property type="match status" value="4"/>
</dbReference>